<dbReference type="InterPro" id="IPR055206">
    <property type="entry name" value="DEXQc_SUV3"/>
</dbReference>
<accession>A6GCC2</accession>
<organism evidence="7 8">
    <name type="scientific">Plesiocystis pacifica SIR-1</name>
    <dbReference type="NCBI Taxonomy" id="391625"/>
    <lineage>
        <taxon>Bacteria</taxon>
        <taxon>Pseudomonadati</taxon>
        <taxon>Myxococcota</taxon>
        <taxon>Polyangia</taxon>
        <taxon>Nannocystales</taxon>
        <taxon>Nannocystaceae</taxon>
        <taxon>Plesiocystis</taxon>
    </lineage>
</organism>
<feature type="region of interest" description="Disordered" evidence="5">
    <location>
        <begin position="470"/>
        <end position="495"/>
    </location>
</feature>
<name>A6GCC2_9BACT</name>
<keyword evidence="3 7" id="KW-0347">Helicase</keyword>
<dbReference type="STRING" id="391625.PPSIR1_00942"/>
<reference evidence="7 8" key="1">
    <citation type="submission" date="2007-06" db="EMBL/GenBank/DDBJ databases">
        <authorList>
            <person name="Shimkets L."/>
            <person name="Ferriera S."/>
            <person name="Johnson J."/>
            <person name="Kravitz S."/>
            <person name="Beeson K."/>
            <person name="Sutton G."/>
            <person name="Rogers Y.-H."/>
            <person name="Friedman R."/>
            <person name="Frazier M."/>
            <person name="Venter J.C."/>
        </authorList>
    </citation>
    <scope>NUCLEOTIDE SEQUENCE [LARGE SCALE GENOMIC DNA]</scope>
    <source>
        <strain evidence="7 8">SIR-1</strain>
    </source>
</reference>
<dbReference type="SUPFAM" id="SSF52540">
    <property type="entry name" value="P-loop containing nucleoside triphosphate hydrolases"/>
    <property type="match status" value="2"/>
</dbReference>
<evidence type="ECO:0000313" key="7">
    <source>
        <dbReference type="EMBL" id="EDM76481.1"/>
    </source>
</evidence>
<dbReference type="eggNOG" id="COG4581">
    <property type="taxonomic scope" value="Bacteria"/>
</dbReference>
<feature type="domain" description="Helicase C-terminal" evidence="6">
    <location>
        <begin position="149"/>
        <end position="308"/>
    </location>
</feature>
<keyword evidence="2" id="KW-0378">Hydrolase</keyword>
<evidence type="ECO:0000256" key="1">
    <source>
        <dbReference type="ARBA" id="ARBA00022741"/>
    </source>
</evidence>
<dbReference type="SMART" id="SM00490">
    <property type="entry name" value="HELICc"/>
    <property type="match status" value="1"/>
</dbReference>
<keyword evidence="8" id="KW-1185">Reference proteome</keyword>
<comment type="caution">
    <text evidence="7">The sequence shown here is derived from an EMBL/GenBank/DDBJ whole genome shotgun (WGS) entry which is preliminary data.</text>
</comment>
<proteinExistence type="predicted"/>
<dbReference type="AlphaFoldDB" id="A6GCC2"/>
<evidence type="ECO:0000256" key="5">
    <source>
        <dbReference type="SAM" id="MobiDB-lite"/>
    </source>
</evidence>
<dbReference type="Gene3D" id="3.40.50.300">
    <property type="entry name" value="P-loop containing nucleotide triphosphate hydrolases"/>
    <property type="match status" value="2"/>
</dbReference>
<dbReference type="EMBL" id="ABCS01000064">
    <property type="protein sequence ID" value="EDM76481.1"/>
    <property type="molecule type" value="Genomic_DNA"/>
</dbReference>
<feature type="compositionally biased region" description="Basic residues" evidence="5">
    <location>
        <begin position="480"/>
        <end position="495"/>
    </location>
</feature>
<sequence length="814" mass="89827">MGITAALGPTNTGKTHRAIERMLEHRSGMIGLPLRLLAREVYDKITARIGEDRVALVTGEEKRIPPRPDYWVCTVESMPVSREVDFVAVDEIQLAGHRQRGHVFTDRLLHARGRLETWFMGSESVRPILEELVPTADVHTHPRLSQLRGIGNLSLGALPPRTAVVAFSAEEVYAIAERLRQRRGGAAVVLGALSPRTRNAQVALYQSGEVDYMVATDAIGMGLNMDVDTVAFAGLRKFDGVEVRELEPGELAQIAGRAGRAHNDGQFCCLSPAGPLPSAVVDAIETHHFPVMRRVIWRNSDLDFRTLESLTASLRARPPRRVLEPVRAAEDFSTLVQLSAREDIQALAKGQASVELLWEVCQIPDFRKLLLDGHVELLANIYRQLASPRGRIDPAWMAERIDRIDDVEGDIHTLMTRIAFVRTWTYVSNHRRWIVDAEAWQARTRAVEDRLSDALHERLVARFVEREGARASGRATREQRRARKRTRSTTVQRRRPQLDRAAVAEGPFAKLLELDLRPSAGSDASGAVRDDAWVQALVEAPHERFALREGGWIVDLEDSEDAPELARLGRGVDLLRPEVSLLVGEALGAGARARVQRRLVAWTRDAVTRLLGALRSGAADALSSDARGLVYQLEQGLGTIHRSAAEAQLRRLDGRDRKRLESLGVRVGERLIWAPKLLRAPALRQRAALCSAALPKGVSVPAPPGGAVSFAPNPEVDAGAYTALGYPVLGDRAIRADMIERLLGELARLDGGAGVGLDGREGAKLAGLVGVRREQLEAVVEALGWTRDDDDEARWRAPSPRSRRARRSSQGRRR</sequence>
<dbReference type="PANTHER" id="PTHR12131">
    <property type="entry name" value="ATP-DEPENDENT RNA AND DNA HELICASE"/>
    <property type="match status" value="1"/>
</dbReference>
<evidence type="ECO:0000256" key="2">
    <source>
        <dbReference type="ARBA" id="ARBA00022801"/>
    </source>
</evidence>
<dbReference type="InterPro" id="IPR001650">
    <property type="entry name" value="Helicase_C-like"/>
</dbReference>
<dbReference type="GO" id="GO:0016787">
    <property type="term" value="F:hydrolase activity"/>
    <property type="evidence" value="ECO:0007669"/>
    <property type="project" value="UniProtKB-KW"/>
</dbReference>
<feature type="compositionally biased region" description="Basic and acidic residues" evidence="5">
    <location>
        <begin position="470"/>
        <end position="479"/>
    </location>
</feature>
<dbReference type="InterPro" id="IPR027417">
    <property type="entry name" value="P-loop_NTPase"/>
</dbReference>
<evidence type="ECO:0000313" key="8">
    <source>
        <dbReference type="Proteomes" id="UP000005801"/>
    </source>
</evidence>
<evidence type="ECO:0000259" key="6">
    <source>
        <dbReference type="PROSITE" id="PS51194"/>
    </source>
</evidence>
<evidence type="ECO:0000256" key="3">
    <source>
        <dbReference type="ARBA" id="ARBA00022806"/>
    </source>
</evidence>
<dbReference type="InterPro" id="IPR050699">
    <property type="entry name" value="RNA-DNA_Helicase"/>
</dbReference>
<evidence type="ECO:0000256" key="4">
    <source>
        <dbReference type="ARBA" id="ARBA00022840"/>
    </source>
</evidence>
<protein>
    <submittedName>
        <fullName evidence="7">Putative helicase</fullName>
    </submittedName>
</protein>
<dbReference type="GO" id="GO:0004386">
    <property type="term" value="F:helicase activity"/>
    <property type="evidence" value="ECO:0007669"/>
    <property type="project" value="UniProtKB-KW"/>
</dbReference>
<keyword evidence="1" id="KW-0547">Nucleotide-binding</keyword>
<gene>
    <name evidence="7" type="ORF">PPSIR1_00942</name>
</gene>
<dbReference type="Pfam" id="PF00271">
    <property type="entry name" value="Helicase_C"/>
    <property type="match status" value="1"/>
</dbReference>
<dbReference type="Proteomes" id="UP000005801">
    <property type="component" value="Unassembled WGS sequence"/>
</dbReference>
<keyword evidence="4" id="KW-0067">ATP-binding</keyword>
<feature type="compositionally biased region" description="Basic residues" evidence="5">
    <location>
        <begin position="801"/>
        <end position="814"/>
    </location>
</feature>
<dbReference type="PANTHER" id="PTHR12131:SF1">
    <property type="entry name" value="ATP-DEPENDENT RNA HELICASE SUPV3L1, MITOCHONDRIAL-RELATED"/>
    <property type="match status" value="1"/>
</dbReference>
<dbReference type="Pfam" id="PF22527">
    <property type="entry name" value="DEXQc_Suv3"/>
    <property type="match status" value="1"/>
</dbReference>
<feature type="region of interest" description="Disordered" evidence="5">
    <location>
        <begin position="789"/>
        <end position="814"/>
    </location>
</feature>
<dbReference type="GO" id="GO:0005524">
    <property type="term" value="F:ATP binding"/>
    <property type="evidence" value="ECO:0007669"/>
    <property type="project" value="UniProtKB-KW"/>
</dbReference>
<dbReference type="PROSITE" id="PS51194">
    <property type="entry name" value="HELICASE_CTER"/>
    <property type="match status" value="1"/>
</dbReference>